<dbReference type="Proteomes" id="UP001276300">
    <property type="component" value="Unassembled WGS sequence"/>
</dbReference>
<dbReference type="EMBL" id="JAUEQX010000029">
    <property type="protein sequence ID" value="MDW3780121.1"/>
    <property type="molecule type" value="Genomic_DNA"/>
</dbReference>
<evidence type="ECO:0000313" key="1">
    <source>
        <dbReference type="EMBL" id="MDW3780121.1"/>
    </source>
</evidence>
<gene>
    <name evidence="1" type="ORF">QWU01_25335</name>
</gene>
<reference evidence="1" key="1">
    <citation type="journal article" date="2023" name="J Glob Antimicrob Resist">
        <title>Emergence of NDM-1 and KPC-3 carbapenemases in Kluyvera cryocrescens: Investigating genetic heterogeneity and acquisition routes of blaNDM-1 in Enterobacterales species in Portugal.</title>
        <authorList>
            <person name="Loiodice M."/>
            <person name="Ribeiro M."/>
            <person name="Peixe L."/>
            <person name="Novais A."/>
        </authorList>
    </citation>
    <scope>NUCLEOTIDE SEQUENCE</scope>
    <source>
        <strain evidence="1">K629</strain>
    </source>
</reference>
<organism evidence="1 2">
    <name type="scientific">Kluyvera cryocrescens</name>
    <name type="common">Kluyvera citrophila</name>
    <dbReference type="NCBI Taxonomy" id="580"/>
    <lineage>
        <taxon>Bacteria</taxon>
        <taxon>Pseudomonadati</taxon>
        <taxon>Pseudomonadota</taxon>
        <taxon>Gammaproteobacteria</taxon>
        <taxon>Enterobacterales</taxon>
        <taxon>Enterobacteriaceae</taxon>
        <taxon>Kluyvera</taxon>
    </lineage>
</organism>
<comment type="caution">
    <text evidence="1">The sequence shown here is derived from an EMBL/GenBank/DDBJ whole genome shotgun (WGS) entry which is preliminary data.</text>
</comment>
<evidence type="ECO:0000313" key="2">
    <source>
        <dbReference type="Proteomes" id="UP001276300"/>
    </source>
</evidence>
<dbReference type="RefSeq" id="WP_318243332.1">
    <property type="nucleotide sequence ID" value="NZ_JAUEQX010000029.1"/>
</dbReference>
<name>A0AAW9CDB0_KLUCR</name>
<proteinExistence type="predicted"/>
<sequence length="52" mass="6080">MDPLLEYACKRVIEREGLLLGRDFEIVDAASMLIAYPLMFERMISRLSLFDK</sequence>
<dbReference type="AlphaFoldDB" id="A0AAW9CDB0"/>
<accession>A0AAW9CDB0</accession>
<protein>
    <submittedName>
        <fullName evidence="1">Uncharacterized protein</fullName>
    </submittedName>
</protein>